<feature type="compositionally biased region" description="Basic and acidic residues" evidence="2">
    <location>
        <begin position="273"/>
        <end position="282"/>
    </location>
</feature>
<sequence length="650" mass="72485">MSQLNKMIGYLILPSCLMFSERASSEFHAQTTNQSNIIGLFESANNDSPQILLLSVFNKPYILKINRTHVMSQSGNQARRTRAVSTTLPNNPRTKDYSEERSVHMHQNQTKTEEFNEETVKDAVEDLVCRQIAQRRPELKHLANPGPVCDLVVQPLQLEVLSKDCDTEIRSSISLLKFNIVDQRVTTTHRRHETYLVRLVSSGAPSGVGIKQASQPSHEEVLSLEELAKLIPPANVTWWGWKTDVNGFQSAGKPPSQNQAVTDIDPSIRRASRNTDKKKASGEIETKPLAEIHHELQVRTLEYINKLSEALGREFLAPKVIATGRYTSTCFYILMKIDSDSSLIRPLKDFSAGILQTGSEGKTIMLGEARKRFAAQVARLQGILFGNSKEAMGITKDRSTGVSMHGTNDDELLHDSGSVDVEGKQGMSISVDDGPSQLGATSIWRWFSSRLEKIITHLPAESEEEDGDEEYDQARTDLDNLSMQLDELTNLLDELSDVGRLSTGALCTDIVLHPFGGRVLDGGLLLDEDCRIVGIFDWRAPLRSGANLSQFLLLISGERAEWGVTESEVRRYVQSYGTPSSVSWIYQAACDIDVFLLACETACRQCNGSDDPSPLEQLVDRKSSGFLRVDVVELWLKLIEESIDRYRNLT</sequence>
<evidence type="ECO:0000256" key="1">
    <source>
        <dbReference type="SAM" id="Coils"/>
    </source>
</evidence>
<accession>A0A3N4HGP9</accession>
<feature type="compositionally biased region" description="Basic and acidic residues" evidence="2">
    <location>
        <begin position="93"/>
        <end position="103"/>
    </location>
</feature>
<dbReference type="EMBL" id="ML119828">
    <property type="protein sequence ID" value="RPA73229.1"/>
    <property type="molecule type" value="Genomic_DNA"/>
</dbReference>
<protein>
    <submittedName>
        <fullName evidence="3">Uncharacterized protein</fullName>
    </submittedName>
</protein>
<reference evidence="3 4" key="1">
    <citation type="journal article" date="2018" name="Nat. Ecol. Evol.">
        <title>Pezizomycetes genomes reveal the molecular basis of ectomycorrhizal truffle lifestyle.</title>
        <authorList>
            <person name="Murat C."/>
            <person name="Payen T."/>
            <person name="Noel B."/>
            <person name="Kuo A."/>
            <person name="Morin E."/>
            <person name="Chen J."/>
            <person name="Kohler A."/>
            <person name="Krizsan K."/>
            <person name="Balestrini R."/>
            <person name="Da Silva C."/>
            <person name="Montanini B."/>
            <person name="Hainaut M."/>
            <person name="Levati E."/>
            <person name="Barry K.W."/>
            <person name="Belfiori B."/>
            <person name="Cichocki N."/>
            <person name="Clum A."/>
            <person name="Dockter R.B."/>
            <person name="Fauchery L."/>
            <person name="Guy J."/>
            <person name="Iotti M."/>
            <person name="Le Tacon F."/>
            <person name="Lindquist E.A."/>
            <person name="Lipzen A."/>
            <person name="Malagnac F."/>
            <person name="Mello A."/>
            <person name="Molinier V."/>
            <person name="Miyauchi S."/>
            <person name="Poulain J."/>
            <person name="Riccioni C."/>
            <person name="Rubini A."/>
            <person name="Sitrit Y."/>
            <person name="Splivallo R."/>
            <person name="Traeger S."/>
            <person name="Wang M."/>
            <person name="Zifcakova L."/>
            <person name="Wipf D."/>
            <person name="Zambonelli A."/>
            <person name="Paolocci F."/>
            <person name="Nowrousian M."/>
            <person name="Ottonello S."/>
            <person name="Baldrian P."/>
            <person name="Spatafora J.W."/>
            <person name="Henrissat B."/>
            <person name="Nagy L.G."/>
            <person name="Aury J.M."/>
            <person name="Wincker P."/>
            <person name="Grigoriev I.V."/>
            <person name="Bonfante P."/>
            <person name="Martin F.M."/>
        </authorList>
    </citation>
    <scope>NUCLEOTIDE SEQUENCE [LARGE SCALE GENOMIC DNA]</scope>
    <source>
        <strain evidence="3 4">RN42</strain>
    </source>
</reference>
<feature type="compositionally biased region" description="Polar residues" evidence="2">
    <location>
        <begin position="73"/>
        <end position="92"/>
    </location>
</feature>
<feature type="region of interest" description="Disordered" evidence="2">
    <location>
        <begin position="250"/>
        <end position="282"/>
    </location>
</feature>
<organism evidence="3 4">
    <name type="scientific">Ascobolus immersus RN42</name>
    <dbReference type="NCBI Taxonomy" id="1160509"/>
    <lineage>
        <taxon>Eukaryota</taxon>
        <taxon>Fungi</taxon>
        <taxon>Dikarya</taxon>
        <taxon>Ascomycota</taxon>
        <taxon>Pezizomycotina</taxon>
        <taxon>Pezizomycetes</taxon>
        <taxon>Pezizales</taxon>
        <taxon>Ascobolaceae</taxon>
        <taxon>Ascobolus</taxon>
    </lineage>
</organism>
<evidence type="ECO:0000256" key="2">
    <source>
        <dbReference type="SAM" id="MobiDB-lite"/>
    </source>
</evidence>
<gene>
    <name evidence="3" type="ORF">BJ508DRAFT_53562</name>
</gene>
<dbReference type="Proteomes" id="UP000275078">
    <property type="component" value="Unassembled WGS sequence"/>
</dbReference>
<keyword evidence="1" id="KW-0175">Coiled coil</keyword>
<name>A0A3N4HGP9_ASCIM</name>
<proteinExistence type="predicted"/>
<feature type="coiled-coil region" evidence="1">
    <location>
        <begin position="471"/>
        <end position="498"/>
    </location>
</feature>
<dbReference type="AlphaFoldDB" id="A0A3N4HGP9"/>
<feature type="region of interest" description="Disordered" evidence="2">
    <location>
        <begin position="73"/>
        <end position="117"/>
    </location>
</feature>
<evidence type="ECO:0000313" key="3">
    <source>
        <dbReference type="EMBL" id="RPA73229.1"/>
    </source>
</evidence>
<evidence type="ECO:0000313" key="4">
    <source>
        <dbReference type="Proteomes" id="UP000275078"/>
    </source>
</evidence>
<keyword evidence="4" id="KW-1185">Reference proteome</keyword>